<dbReference type="InterPro" id="IPR027417">
    <property type="entry name" value="P-loop_NTPase"/>
</dbReference>
<sequence>MTPQGDQFVWQTLVSHFGPERVNGIASSRRRFASHLLPDLQAAIVAEVAPFDAALLGFHQPYDHEAPTMSGLLLRDGHSVVAIAPLQYQDLDVGEEEPFAALKDGLWLFRVQDVPVAILLSRYNDFFSNSQLTQVEIAYVPGDASSAFARDFLQRVQAAGEVSRLYRGKVLSFEAGSDYSGMRAEMLVHKLPKVARDDVILAEETMARLDQHVFEFDRHRAALKGLGQSTRKGILLYGPPGTGKTHVIRYISSTLADHTTVLITAEQVTNLTRYMTLARTLQPSIVVLEDVDLVGRSRDSMNSPNTEVLLNRLLNEMDGLRADADILFILTTNRPEDIEEALASRPGRVDEAIELPLPDAACRQRLMALYGRALTFEDGAEADAVALSEGVSAAFMKEMVRRLAQRALARDGTAQVRRDDIAAVFGDATSRPSRLNRRIVGIVEQPRKAPPADECC</sequence>
<dbReference type="SMART" id="SM00382">
    <property type="entry name" value="AAA"/>
    <property type="match status" value="1"/>
</dbReference>
<reference evidence="5 6" key="1">
    <citation type="submission" date="2023-07" db="EMBL/GenBank/DDBJ databases">
        <title>Genomic Encyclopedia of Type Strains, Phase IV (KMG-IV): sequencing the most valuable type-strain genomes for metagenomic binning, comparative biology and taxonomic classification.</title>
        <authorList>
            <person name="Goeker M."/>
        </authorList>
    </citation>
    <scope>NUCLEOTIDE SEQUENCE [LARGE SCALE GENOMIC DNA]</scope>
    <source>
        <strain evidence="5 6">DSM 19619</strain>
    </source>
</reference>
<dbReference type="SUPFAM" id="SSF52540">
    <property type="entry name" value="P-loop containing nucleoside triphosphate hydrolases"/>
    <property type="match status" value="1"/>
</dbReference>
<dbReference type="Proteomes" id="UP001242480">
    <property type="component" value="Unassembled WGS sequence"/>
</dbReference>
<keyword evidence="2" id="KW-0547">Nucleotide-binding</keyword>
<proteinExistence type="inferred from homology"/>
<evidence type="ECO:0000256" key="2">
    <source>
        <dbReference type="ARBA" id="ARBA00022741"/>
    </source>
</evidence>
<evidence type="ECO:0000313" key="6">
    <source>
        <dbReference type="Proteomes" id="UP001242480"/>
    </source>
</evidence>
<protein>
    <submittedName>
        <fullName evidence="5">AAA+ superfamily predicted ATPase</fullName>
    </submittedName>
</protein>
<gene>
    <name evidence="5" type="ORF">QO011_002387</name>
</gene>
<name>A0ABU0J540_9HYPH</name>
<dbReference type="CDD" id="cd19481">
    <property type="entry name" value="RecA-like_protease"/>
    <property type="match status" value="1"/>
</dbReference>
<evidence type="ECO:0000313" key="5">
    <source>
        <dbReference type="EMBL" id="MDQ0469376.1"/>
    </source>
</evidence>
<dbReference type="Gene3D" id="3.40.50.300">
    <property type="entry name" value="P-loop containing nucleotide triphosphate hydrolases"/>
    <property type="match status" value="1"/>
</dbReference>
<dbReference type="RefSeq" id="WP_307272033.1">
    <property type="nucleotide sequence ID" value="NZ_JAUSVX010000003.1"/>
</dbReference>
<comment type="similarity">
    <text evidence="1">Belongs to the AAA ATPase family.</text>
</comment>
<keyword evidence="6" id="KW-1185">Reference proteome</keyword>
<feature type="domain" description="AAA+ ATPase" evidence="4">
    <location>
        <begin position="230"/>
        <end position="359"/>
    </location>
</feature>
<dbReference type="EMBL" id="JAUSVX010000003">
    <property type="protein sequence ID" value="MDQ0469376.1"/>
    <property type="molecule type" value="Genomic_DNA"/>
</dbReference>
<keyword evidence="3" id="KW-0067">ATP-binding</keyword>
<dbReference type="InterPro" id="IPR050221">
    <property type="entry name" value="26S_Proteasome_ATPase"/>
</dbReference>
<evidence type="ECO:0000256" key="1">
    <source>
        <dbReference type="ARBA" id="ARBA00006914"/>
    </source>
</evidence>
<evidence type="ECO:0000259" key="4">
    <source>
        <dbReference type="SMART" id="SM00382"/>
    </source>
</evidence>
<dbReference type="InterPro" id="IPR003593">
    <property type="entry name" value="AAA+_ATPase"/>
</dbReference>
<accession>A0ABU0J540</accession>
<dbReference type="PANTHER" id="PTHR23073">
    <property type="entry name" value="26S PROTEASOME REGULATORY SUBUNIT"/>
    <property type="match status" value="1"/>
</dbReference>
<evidence type="ECO:0000256" key="3">
    <source>
        <dbReference type="ARBA" id="ARBA00022840"/>
    </source>
</evidence>
<comment type="caution">
    <text evidence="5">The sequence shown here is derived from an EMBL/GenBank/DDBJ whole genome shotgun (WGS) entry which is preliminary data.</text>
</comment>
<dbReference type="InterPro" id="IPR003959">
    <property type="entry name" value="ATPase_AAA_core"/>
</dbReference>
<dbReference type="Pfam" id="PF00004">
    <property type="entry name" value="AAA"/>
    <property type="match status" value="1"/>
</dbReference>
<organism evidence="5 6">
    <name type="scientific">Labrys wisconsinensis</name>
    <dbReference type="NCBI Taxonomy" id="425677"/>
    <lineage>
        <taxon>Bacteria</taxon>
        <taxon>Pseudomonadati</taxon>
        <taxon>Pseudomonadota</taxon>
        <taxon>Alphaproteobacteria</taxon>
        <taxon>Hyphomicrobiales</taxon>
        <taxon>Xanthobacteraceae</taxon>
        <taxon>Labrys</taxon>
    </lineage>
</organism>